<accession>A0AAV1Y3K2</accession>
<evidence type="ECO:0000256" key="1">
    <source>
        <dbReference type="SAM" id="MobiDB-lite"/>
    </source>
</evidence>
<keyword evidence="3" id="KW-1185">Reference proteome</keyword>
<evidence type="ECO:0000313" key="2">
    <source>
        <dbReference type="EMBL" id="CAL0327719.1"/>
    </source>
</evidence>
<protein>
    <submittedName>
        <fullName evidence="2">Uncharacterized protein</fullName>
    </submittedName>
</protein>
<dbReference type="EMBL" id="CAXHTB010000020">
    <property type="protein sequence ID" value="CAL0327719.1"/>
    <property type="molecule type" value="Genomic_DNA"/>
</dbReference>
<dbReference type="Proteomes" id="UP001497480">
    <property type="component" value="Unassembled WGS sequence"/>
</dbReference>
<comment type="caution">
    <text evidence="2">The sequence shown here is derived from an EMBL/GenBank/DDBJ whole genome shotgun (WGS) entry which is preliminary data.</text>
</comment>
<proteinExistence type="predicted"/>
<name>A0AAV1Y3K2_LUPLU</name>
<gene>
    <name evidence="2" type="ORF">LLUT_LOCUS28779</name>
</gene>
<dbReference type="AlphaFoldDB" id="A0AAV1Y3K2"/>
<sequence>MTRLYLPLHSPWGTHCPGYRPRKTSGCYAPQAQHTPSCSSRQFSGGVCALGGEPSTRPDQQAPGQLKVSTIKVAQAGA</sequence>
<reference evidence="2 3" key="1">
    <citation type="submission" date="2024-03" db="EMBL/GenBank/DDBJ databases">
        <authorList>
            <person name="Martinez-Hernandez J."/>
        </authorList>
    </citation>
    <scope>NUCLEOTIDE SEQUENCE [LARGE SCALE GENOMIC DNA]</scope>
</reference>
<organism evidence="2 3">
    <name type="scientific">Lupinus luteus</name>
    <name type="common">European yellow lupine</name>
    <dbReference type="NCBI Taxonomy" id="3873"/>
    <lineage>
        <taxon>Eukaryota</taxon>
        <taxon>Viridiplantae</taxon>
        <taxon>Streptophyta</taxon>
        <taxon>Embryophyta</taxon>
        <taxon>Tracheophyta</taxon>
        <taxon>Spermatophyta</taxon>
        <taxon>Magnoliopsida</taxon>
        <taxon>eudicotyledons</taxon>
        <taxon>Gunneridae</taxon>
        <taxon>Pentapetalae</taxon>
        <taxon>rosids</taxon>
        <taxon>fabids</taxon>
        <taxon>Fabales</taxon>
        <taxon>Fabaceae</taxon>
        <taxon>Papilionoideae</taxon>
        <taxon>50 kb inversion clade</taxon>
        <taxon>genistoids sensu lato</taxon>
        <taxon>core genistoids</taxon>
        <taxon>Genisteae</taxon>
        <taxon>Lupinus</taxon>
    </lineage>
</organism>
<evidence type="ECO:0000313" key="3">
    <source>
        <dbReference type="Proteomes" id="UP001497480"/>
    </source>
</evidence>
<feature type="region of interest" description="Disordered" evidence="1">
    <location>
        <begin position="53"/>
        <end position="78"/>
    </location>
</feature>